<dbReference type="OrthoDB" id="2919437at2"/>
<dbReference type="EMBL" id="QQAY01000002">
    <property type="protein sequence ID" value="RDI45410.1"/>
    <property type="molecule type" value="Genomic_DNA"/>
</dbReference>
<proteinExistence type="predicted"/>
<protein>
    <submittedName>
        <fullName evidence="1">Uncharacterized protein</fullName>
    </submittedName>
</protein>
<reference evidence="1 2" key="1">
    <citation type="submission" date="2018-07" db="EMBL/GenBank/DDBJ databases">
        <title>Genomic Encyclopedia of Type Strains, Phase IV (KMG-IV): sequencing the most valuable type-strain genomes for metagenomic binning, comparative biology and taxonomic classification.</title>
        <authorList>
            <person name="Goeker M."/>
        </authorList>
    </citation>
    <scope>NUCLEOTIDE SEQUENCE [LARGE SCALE GENOMIC DNA]</scope>
    <source>
        <strain evidence="1 2">DSM 25281</strain>
    </source>
</reference>
<organism evidence="1 2">
    <name type="scientific">Falsibacillus pallidus</name>
    <dbReference type="NCBI Taxonomy" id="493781"/>
    <lineage>
        <taxon>Bacteria</taxon>
        <taxon>Bacillati</taxon>
        <taxon>Bacillota</taxon>
        <taxon>Bacilli</taxon>
        <taxon>Bacillales</taxon>
        <taxon>Bacillaceae</taxon>
        <taxon>Falsibacillus</taxon>
    </lineage>
</organism>
<gene>
    <name evidence="1" type="ORF">DFR59_10234</name>
</gene>
<dbReference type="RefSeq" id="WP_114744280.1">
    <property type="nucleotide sequence ID" value="NZ_CP158866.1"/>
</dbReference>
<comment type="caution">
    <text evidence="1">The sequence shown here is derived from an EMBL/GenBank/DDBJ whole genome shotgun (WGS) entry which is preliminary data.</text>
</comment>
<evidence type="ECO:0000313" key="2">
    <source>
        <dbReference type="Proteomes" id="UP000255326"/>
    </source>
</evidence>
<sequence>MNFITKGKEVILFDKLGTREDLHIVKCRDCGSEFRTSFNSVEINCSSCHHKEKYNNFANGFEVIGLVENSYRVAEVSA</sequence>
<dbReference type="AlphaFoldDB" id="A0A370GQ25"/>
<dbReference type="Proteomes" id="UP000255326">
    <property type="component" value="Unassembled WGS sequence"/>
</dbReference>
<evidence type="ECO:0000313" key="1">
    <source>
        <dbReference type="EMBL" id="RDI45410.1"/>
    </source>
</evidence>
<name>A0A370GQ25_9BACI</name>
<accession>A0A370GQ25</accession>
<keyword evidence="2" id="KW-1185">Reference proteome</keyword>